<dbReference type="Proteomes" id="UP000033423">
    <property type="component" value="Unassembled WGS sequence"/>
</dbReference>
<evidence type="ECO:0000313" key="3">
    <source>
        <dbReference type="Proteomes" id="UP000033423"/>
    </source>
</evidence>
<comment type="caution">
    <text evidence="2">The sequence shown here is derived from an EMBL/GenBank/DDBJ whole genome shotgun (WGS) entry which is preliminary data.</text>
</comment>
<reference evidence="2 3" key="1">
    <citation type="submission" date="2015-02" db="EMBL/GenBank/DDBJ databases">
        <title>Single-cell genomics of uncultivated deep-branching MTB reveals a conserved set of magnetosome genes.</title>
        <authorList>
            <person name="Kolinko S."/>
            <person name="Richter M."/>
            <person name="Glockner F.O."/>
            <person name="Brachmann A."/>
            <person name="Schuler D."/>
        </authorList>
    </citation>
    <scope>NUCLEOTIDE SEQUENCE [LARGE SCALE GENOMIC DNA]</scope>
    <source>
        <strain evidence="2">TM-1</strain>
    </source>
</reference>
<accession>A0A0F3GLJ5</accession>
<keyword evidence="1" id="KW-1133">Transmembrane helix</keyword>
<name>A0A0F3GLJ5_9BACT</name>
<feature type="transmembrane region" description="Helical" evidence="1">
    <location>
        <begin position="130"/>
        <end position="159"/>
    </location>
</feature>
<evidence type="ECO:0000313" key="2">
    <source>
        <dbReference type="EMBL" id="KJU81568.1"/>
    </source>
</evidence>
<gene>
    <name evidence="2" type="ORF">MBAV_006240</name>
</gene>
<feature type="transmembrane region" description="Helical" evidence="1">
    <location>
        <begin position="179"/>
        <end position="202"/>
    </location>
</feature>
<feature type="transmembrane region" description="Helical" evidence="1">
    <location>
        <begin position="222"/>
        <end position="243"/>
    </location>
</feature>
<proteinExistence type="predicted"/>
<feature type="transmembrane region" description="Helical" evidence="1">
    <location>
        <begin position="76"/>
        <end position="109"/>
    </location>
</feature>
<dbReference type="EMBL" id="LACI01002644">
    <property type="protein sequence ID" value="KJU81568.1"/>
    <property type="molecule type" value="Genomic_DNA"/>
</dbReference>
<sequence length="320" mass="34665">MTFTDSFKKGFEVLNKNWPVVAIQIAAVFVAMMGFVVLIAIPVVLVAVMFGSDLMQIIDNFSLEYLTRLITARHLTIAIIIALVLTIYIIAMALILFFVYGASCGVLAGSLREPGHGFTLKGFYVEGKRMFFPLLGFNMVIGLIAVIEVAVVATCYFLVLSLRETANAGSAQVGHFIEIFSALITLTVLFFLLTGTLSVNVYGTSILALRGGRVFSVFKDSVLFIINRPVAYWFYIVCIAGFFASNVALVIVGAIISVIPVIGAVLAIPFQLLLQVAQSYMGFLVISSVFSYYHGVTGGESIVRSDILPAVVEPTEPPAE</sequence>
<keyword evidence="1" id="KW-0472">Membrane</keyword>
<keyword evidence="1" id="KW-0812">Transmembrane</keyword>
<evidence type="ECO:0000256" key="1">
    <source>
        <dbReference type="SAM" id="Phobius"/>
    </source>
</evidence>
<feature type="transmembrane region" description="Helical" evidence="1">
    <location>
        <begin position="249"/>
        <end position="274"/>
    </location>
</feature>
<dbReference type="AlphaFoldDB" id="A0A0F3GLJ5"/>
<keyword evidence="3" id="KW-1185">Reference proteome</keyword>
<protein>
    <submittedName>
        <fullName evidence="2">Membrane protein</fullName>
    </submittedName>
</protein>
<feature type="transmembrane region" description="Helical" evidence="1">
    <location>
        <begin position="21"/>
        <end position="50"/>
    </location>
</feature>
<organism evidence="2 3">
    <name type="scientific">Candidatus Magnetobacterium bavaricum</name>
    <dbReference type="NCBI Taxonomy" id="29290"/>
    <lineage>
        <taxon>Bacteria</taxon>
        <taxon>Pseudomonadati</taxon>
        <taxon>Nitrospirota</taxon>
        <taxon>Thermodesulfovibrionia</taxon>
        <taxon>Thermodesulfovibrionales</taxon>
        <taxon>Candidatus Magnetobacteriaceae</taxon>
        <taxon>Candidatus Magnetobacterium</taxon>
    </lineage>
</organism>